<dbReference type="EMBL" id="JAGIQL010000016">
    <property type="protein sequence ID" value="MBP0457129.1"/>
    <property type="molecule type" value="Genomic_DNA"/>
</dbReference>
<protein>
    <submittedName>
        <fullName evidence="2">Uncharacterized protein</fullName>
    </submittedName>
</protein>
<name>A0A940M9A0_9ACTN</name>
<gene>
    <name evidence="2" type="ORF">JFN87_06400</name>
</gene>
<proteinExistence type="predicted"/>
<sequence>MAGDLDVLFTHVEQLRQLAEDSDGAADSARVYDFSIRWGAVLHGRLLRLTYYDDRGALAPADHIRYTHLCAELRDVAALADRLGLAPPPLGKKPTAEQGRTTSGRRHTT</sequence>
<dbReference type="Proteomes" id="UP000670475">
    <property type="component" value="Unassembled WGS sequence"/>
</dbReference>
<dbReference type="RefSeq" id="WP_209338907.1">
    <property type="nucleotide sequence ID" value="NZ_JAGIQL010000016.1"/>
</dbReference>
<evidence type="ECO:0000313" key="2">
    <source>
        <dbReference type="EMBL" id="MBP0457129.1"/>
    </source>
</evidence>
<reference evidence="2" key="1">
    <citation type="submission" date="2021-03" db="EMBL/GenBank/DDBJ databases">
        <title>Whole genome sequence of Streptomyces bomunensis MMS17-BM035.</title>
        <authorList>
            <person name="Lee J.H."/>
        </authorList>
    </citation>
    <scope>NUCLEOTIDE SEQUENCE</scope>
    <source>
        <strain evidence="2">MMS17-BM035</strain>
    </source>
</reference>
<feature type="region of interest" description="Disordered" evidence="1">
    <location>
        <begin position="85"/>
        <end position="109"/>
    </location>
</feature>
<accession>A0A940M9A0</accession>
<evidence type="ECO:0000256" key="1">
    <source>
        <dbReference type="SAM" id="MobiDB-lite"/>
    </source>
</evidence>
<dbReference type="AlphaFoldDB" id="A0A940M9A0"/>
<evidence type="ECO:0000313" key="3">
    <source>
        <dbReference type="Proteomes" id="UP000670475"/>
    </source>
</evidence>
<comment type="caution">
    <text evidence="2">The sequence shown here is derived from an EMBL/GenBank/DDBJ whole genome shotgun (WGS) entry which is preliminary data.</text>
</comment>
<organism evidence="2 3">
    <name type="scientific">Streptomyces montanisoli</name>
    <dbReference type="NCBI Taxonomy" id="2798581"/>
    <lineage>
        <taxon>Bacteria</taxon>
        <taxon>Bacillati</taxon>
        <taxon>Actinomycetota</taxon>
        <taxon>Actinomycetes</taxon>
        <taxon>Kitasatosporales</taxon>
        <taxon>Streptomycetaceae</taxon>
        <taxon>Streptomyces</taxon>
    </lineage>
</organism>
<keyword evidence="3" id="KW-1185">Reference proteome</keyword>